<feature type="compositionally biased region" description="Polar residues" evidence="2">
    <location>
        <begin position="15"/>
        <end position="24"/>
    </location>
</feature>
<feature type="compositionally biased region" description="Low complexity" evidence="2">
    <location>
        <begin position="26"/>
        <end position="40"/>
    </location>
</feature>
<keyword evidence="1" id="KW-0175">Coiled coil</keyword>
<accession>A0A9N9QA82</accession>
<dbReference type="OrthoDB" id="5428705at2759"/>
<evidence type="ECO:0000256" key="2">
    <source>
        <dbReference type="SAM" id="MobiDB-lite"/>
    </source>
</evidence>
<organism evidence="3 4">
    <name type="scientific">Hymenoscyphus albidus</name>
    <dbReference type="NCBI Taxonomy" id="595503"/>
    <lineage>
        <taxon>Eukaryota</taxon>
        <taxon>Fungi</taxon>
        <taxon>Dikarya</taxon>
        <taxon>Ascomycota</taxon>
        <taxon>Pezizomycotina</taxon>
        <taxon>Leotiomycetes</taxon>
        <taxon>Helotiales</taxon>
        <taxon>Helotiaceae</taxon>
        <taxon>Hymenoscyphus</taxon>
    </lineage>
</organism>
<gene>
    <name evidence="3" type="ORF">HYALB_00013394</name>
</gene>
<feature type="region of interest" description="Disordered" evidence="2">
    <location>
        <begin position="143"/>
        <end position="162"/>
    </location>
</feature>
<dbReference type="EMBL" id="CAJVRM010000368">
    <property type="protein sequence ID" value="CAG8980222.1"/>
    <property type="molecule type" value="Genomic_DNA"/>
</dbReference>
<evidence type="ECO:0000313" key="3">
    <source>
        <dbReference type="EMBL" id="CAG8980222.1"/>
    </source>
</evidence>
<reference evidence="3" key="1">
    <citation type="submission" date="2021-07" db="EMBL/GenBank/DDBJ databases">
        <authorList>
            <person name="Durling M."/>
        </authorList>
    </citation>
    <scope>NUCLEOTIDE SEQUENCE</scope>
</reference>
<comment type="caution">
    <text evidence="3">The sequence shown here is derived from an EMBL/GenBank/DDBJ whole genome shotgun (WGS) entry which is preliminary data.</text>
</comment>
<evidence type="ECO:0000313" key="4">
    <source>
        <dbReference type="Proteomes" id="UP000701801"/>
    </source>
</evidence>
<keyword evidence="4" id="KW-1185">Reference proteome</keyword>
<dbReference type="AlphaFoldDB" id="A0A9N9QA82"/>
<proteinExistence type="predicted"/>
<feature type="region of interest" description="Disordered" evidence="2">
    <location>
        <begin position="15"/>
        <end position="41"/>
    </location>
</feature>
<dbReference type="Proteomes" id="UP000701801">
    <property type="component" value="Unassembled WGS sequence"/>
</dbReference>
<evidence type="ECO:0000256" key="1">
    <source>
        <dbReference type="SAM" id="Coils"/>
    </source>
</evidence>
<name>A0A9N9QA82_9HELO</name>
<feature type="coiled-coil region" evidence="1">
    <location>
        <begin position="87"/>
        <end position="121"/>
    </location>
</feature>
<dbReference type="Gene3D" id="2.40.70.10">
    <property type="entry name" value="Acid Proteases"/>
    <property type="match status" value="1"/>
</dbReference>
<evidence type="ECO:0008006" key="5">
    <source>
        <dbReference type="Google" id="ProtNLM"/>
    </source>
</evidence>
<dbReference type="InterPro" id="IPR021109">
    <property type="entry name" value="Peptidase_aspartic_dom_sf"/>
</dbReference>
<protein>
    <recommendedName>
        <fullName evidence="5">Retrotransposon gag domain-containing protein</fullName>
    </recommendedName>
</protein>
<dbReference type="CDD" id="cd00303">
    <property type="entry name" value="retropepsin_like"/>
    <property type="match status" value="1"/>
</dbReference>
<sequence>MEYLNNFIASASPTFEGWQQNPGQDASAHAPTTTSTPSASNRFVGFDGGDYTGCEFPLLERLLNGDDIIMLGQVFGKDLASEIFHGLSNARTKIKALEADNLRMEDEAVQGNKVIEELRQQLTLAARAPPVPPSSAFATSAFRSQLSKEHPDPRPFGSPAYRSPDDLEEFLTKLNMKLMQNEDWWTTEVARMRYVYSMLEAKAATTFQAYLGRSGNFEGISTVDEMQDILVRGFGDKHRASKAFSKIIALKQGTTDTTTFLATFLNLTAIAKIDKSVAKEFLLRSTNPLLIDKLYNSPQYTAKKTAITLTEVVDLLRDIEHSAQSLYGINYLRKEHVARGGGGGGVTPQTGVTPTHGDPMDLEAARLHNSNLAWTKHDIGNKRRAVTKEEKDARRSYQIQHNLCFYCDSPRELRTLDGSLSKSGTITHYVELELAIDKHIIHQQGFFVTKLASHSVIIGYPWMYKHDPVVRYQEGLLSFNTEHCRKHCLPSGCYQLPVRCTDLPKPKSAKQQFDIAANTASLPRRVLKSSRSPVMR</sequence>